<dbReference type="Pfam" id="PF11867">
    <property type="entry name" value="T1RH-like_C"/>
    <property type="match status" value="1"/>
</dbReference>
<dbReference type="GO" id="GO:0005524">
    <property type="term" value="F:ATP binding"/>
    <property type="evidence" value="ECO:0007669"/>
    <property type="project" value="UniProtKB-KW"/>
</dbReference>
<dbReference type="NCBIfam" id="TIGR00348">
    <property type="entry name" value="hsdR"/>
    <property type="match status" value="1"/>
</dbReference>
<dbReference type="CDD" id="cd22332">
    <property type="entry name" value="HsdR_N"/>
    <property type="match status" value="1"/>
</dbReference>
<evidence type="ECO:0000256" key="10">
    <source>
        <dbReference type="RuleBase" id="RU364115"/>
    </source>
</evidence>
<comment type="function">
    <text evidence="10">Subunit R is required for both nuclease and ATPase activities, but not for modification.</text>
</comment>
<feature type="coiled-coil region" evidence="11">
    <location>
        <begin position="961"/>
        <end position="998"/>
    </location>
</feature>
<keyword evidence="6" id="KW-0255">Endonuclease</keyword>
<comment type="catalytic activity">
    <reaction evidence="1 10">
        <text>Endonucleolytic cleavage of DNA to give random double-stranded fragments with terminal 5'-phosphates, ATP is simultaneously hydrolyzed.</text>
        <dbReference type="EC" id="3.1.21.3"/>
    </reaction>
</comment>
<gene>
    <name evidence="14" type="ORF">NITINOP_2859</name>
</gene>
<accession>A0A0S4KTY4</accession>
<dbReference type="Proteomes" id="UP000066284">
    <property type="component" value="Chromosome 1"/>
</dbReference>
<dbReference type="AlphaFoldDB" id="A0A0S4KTY4"/>
<dbReference type="OrthoDB" id="9758243at2"/>
<comment type="subunit">
    <text evidence="10">The type I restriction/modification system is composed of three polypeptides R, M and S.</text>
</comment>
<evidence type="ECO:0000259" key="13">
    <source>
        <dbReference type="PROSITE" id="PS51192"/>
    </source>
</evidence>
<dbReference type="CDD" id="cd18030">
    <property type="entry name" value="DEXHc_RE_I_HsdR"/>
    <property type="match status" value="1"/>
</dbReference>
<evidence type="ECO:0000313" key="14">
    <source>
        <dbReference type="EMBL" id="CUQ67831.1"/>
    </source>
</evidence>
<keyword evidence="7 10" id="KW-0378">Hydrolase</keyword>
<dbReference type="PANTHER" id="PTHR30195">
    <property type="entry name" value="TYPE I SITE-SPECIFIC DEOXYRIBONUCLEASE PROTEIN SUBUNIT M AND R"/>
    <property type="match status" value="1"/>
</dbReference>
<dbReference type="Gene3D" id="3.40.50.300">
    <property type="entry name" value="P-loop containing nucleotide triphosphate hydrolases"/>
    <property type="match status" value="3"/>
</dbReference>
<dbReference type="SMART" id="SM00487">
    <property type="entry name" value="DEXDc"/>
    <property type="match status" value="1"/>
</dbReference>
<dbReference type="InterPro" id="IPR007409">
    <property type="entry name" value="Restrct_endonuc_type1_HsdR_N"/>
</dbReference>
<dbReference type="EMBL" id="LN885086">
    <property type="protein sequence ID" value="CUQ67831.1"/>
    <property type="molecule type" value="Genomic_DNA"/>
</dbReference>
<keyword evidence="8 10" id="KW-0067">ATP-binding</keyword>
<dbReference type="InterPro" id="IPR055180">
    <property type="entry name" value="HsdR_RecA-like_helicase_dom_2"/>
</dbReference>
<dbReference type="SUPFAM" id="SSF52540">
    <property type="entry name" value="P-loop containing nucleoside triphosphate hydrolases"/>
    <property type="match status" value="2"/>
</dbReference>
<evidence type="ECO:0000256" key="5">
    <source>
        <dbReference type="ARBA" id="ARBA00022747"/>
    </source>
</evidence>
<dbReference type="GO" id="GO:0009307">
    <property type="term" value="P:DNA restriction-modification system"/>
    <property type="evidence" value="ECO:0007669"/>
    <property type="project" value="UniProtKB-KW"/>
</dbReference>
<dbReference type="GO" id="GO:0003677">
    <property type="term" value="F:DNA binding"/>
    <property type="evidence" value="ECO:0007669"/>
    <property type="project" value="UniProtKB-KW"/>
</dbReference>
<dbReference type="PANTHER" id="PTHR30195:SF15">
    <property type="entry name" value="TYPE I RESTRICTION ENZYME HINDI ENDONUCLEASE SUBUNIT"/>
    <property type="match status" value="1"/>
</dbReference>
<dbReference type="InterPro" id="IPR021810">
    <property type="entry name" value="T1RH-like_C"/>
</dbReference>
<sequence>MTAFTESTVEAAALGWLESIGWRIAHGPDISPSGDTLTLALSQREREHYGEVVLAQRLRDALARLNPTFPAEALEDAFRKLTRPEGADLLQRNRALHRLLVNGVTVEYRTAGGEVRGAQARVIDFDTPDNNHWLAVNQFSVVENRHSRRPDVVLFVNGLPLAVIELKNPADEDATIWSAFQQLQTYQAEIPSLFAMNGVLVVSDGVEARVGALGSGREWFKPWRTITGADFYPSPSPSPRPDVHPSPSGRGDGGEGFRLLPELQVVIEGIFAKRRFLDLVRDFIVFEDDGSGRLAKKMAGYHQFHAVQVAVRETLRAAELARADHVAEETGRYEAGRKPGGKPGDRRVGVVWHTQGSGKSLTMAFYAGRIIREPAMENPTIVVLTDRNDLDDQLFGTFSRCQDLLCQPPVQAESRKHLRELLSVAAGGVVFTTIQKFLPDVGADQRVRPTEGQAQRHATLSNRRNIVVIADEAHRSQYDFIDGFARHMRDALPNASFIGFTGTPIEKADANTRAVFGDYISIYDIQRAVADGATVPIYYESRLAKLALDEAERPKIDPEFEEVTEGEEVERKEQLKTKWAQLEAIVGAEKRLALVAQDIVEHFEKRCEAMDGKAMVVCMSRRICVELYRELVKLRPWWADEDDARGSIKVVMTGSASDPADWQPHIRNKPRREALANRFRDPKDPLRIVLVRDMWLTGFDAPSLHTMYMDKPMRGHGLMQAIARVNRVFRDKPGGLVVDYLGLAHELKAALATYTESGGTGRTAIDQNEAVVVMQEKYEVCCGLFGSYTTPQGVVGGFDWSKWTTGTPQERLALLPAAQEHILAQENGKDRLMRAVRELSQAFALAVPHEEALLIRDDVAFFQAVQAVLAKRAPGETRPDEELEHAVRQIISRAVTPEGVVDIFAAAGLQKPDLSILSDEFLAEVRGMPQKNLTVELLQKLLKGEISTRRRKNVVQARSFAEMLEQTIRRYQNRAIEAAQVIEELIALAKEMREASARGEVLGLSEEELVFYDALETNDSAVKVLGDETLRTIARELVATVRNNVTIDWTLRENVRAQLRVLVKRILRKYGYPPDKQEKATQTVLEQAALLSAEWAMA</sequence>
<dbReference type="RefSeq" id="WP_062486742.1">
    <property type="nucleotide sequence ID" value="NZ_LN885086.1"/>
</dbReference>
<name>A0A0S4KTY4_9BACT</name>
<evidence type="ECO:0000256" key="4">
    <source>
        <dbReference type="ARBA" id="ARBA00022741"/>
    </source>
</evidence>
<dbReference type="InterPro" id="IPR051268">
    <property type="entry name" value="Type-I_R_enzyme_R_subunit"/>
</dbReference>
<reference evidence="15" key="1">
    <citation type="submission" date="2015-09" db="EMBL/GenBank/DDBJ databases">
        <authorList>
            <person name="Daims H."/>
        </authorList>
    </citation>
    <scope>NUCLEOTIDE SEQUENCE [LARGE SCALE GENOMIC DNA]</scope>
</reference>
<dbReference type="Pfam" id="PF22679">
    <property type="entry name" value="T1R_D3-like"/>
    <property type="match status" value="1"/>
</dbReference>
<evidence type="ECO:0000256" key="12">
    <source>
        <dbReference type="SAM" id="MobiDB-lite"/>
    </source>
</evidence>
<comment type="similarity">
    <text evidence="2 10">Belongs to the HsdR family.</text>
</comment>
<dbReference type="Pfam" id="PF18766">
    <property type="entry name" value="SWI2_SNF2"/>
    <property type="match status" value="1"/>
</dbReference>
<dbReference type="CDD" id="cd18800">
    <property type="entry name" value="SF2_C_EcoR124I-like"/>
    <property type="match status" value="1"/>
</dbReference>
<evidence type="ECO:0000256" key="8">
    <source>
        <dbReference type="ARBA" id="ARBA00022840"/>
    </source>
</evidence>
<evidence type="ECO:0000256" key="9">
    <source>
        <dbReference type="ARBA" id="ARBA00023125"/>
    </source>
</evidence>
<proteinExistence type="inferred from homology"/>
<keyword evidence="15" id="KW-1185">Reference proteome</keyword>
<feature type="region of interest" description="Disordered" evidence="12">
    <location>
        <begin position="231"/>
        <end position="254"/>
    </location>
</feature>
<keyword evidence="9 10" id="KW-0238">DNA-binding</keyword>
<protein>
    <recommendedName>
        <fullName evidence="10">Type I restriction enzyme endonuclease subunit</fullName>
        <shortName evidence="10">R protein</shortName>
        <ecNumber evidence="10">3.1.21.3</ecNumber>
    </recommendedName>
</protein>
<evidence type="ECO:0000256" key="6">
    <source>
        <dbReference type="ARBA" id="ARBA00022759"/>
    </source>
</evidence>
<dbReference type="InterPro" id="IPR027417">
    <property type="entry name" value="P-loop_NTPase"/>
</dbReference>
<dbReference type="KEGG" id="nio:NITINOP_2859"/>
<evidence type="ECO:0000313" key="15">
    <source>
        <dbReference type="Proteomes" id="UP000066284"/>
    </source>
</evidence>
<dbReference type="InterPro" id="IPR014001">
    <property type="entry name" value="Helicase_ATP-bd"/>
</dbReference>
<evidence type="ECO:0000256" key="3">
    <source>
        <dbReference type="ARBA" id="ARBA00022722"/>
    </source>
</evidence>
<feature type="domain" description="Helicase ATP-binding" evidence="13">
    <location>
        <begin position="340"/>
        <end position="522"/>
    </location>
</feature>
<dbReference type="EC" id="3.1.21.3" evidence="10"/>
<dbReference type="REBASE" id="132186">
    <property type="entry name" value="NspENR4ORF2850P"/>
</dbReference>
<dbReference type="STRING" id="1715989.NITINOP_2859"/>
<keyword evidence="3" id="KW-0540">Nuclease</keyword>
<evidence type="ECO:0000256" key="11">
    <source>
        <dbReference type="SAM" id="Coils"/>
    </source>
</evidence>
<dbReference type="InterPro" id="IPR040980">
    <property type="entry name" value="SWI2_SNF2"/>
</dbReference>
<dbReference type="Pfam" id="PF04313">
    <property type="entry name" value="HSDR_N"/>
    <property type="match status" value="1"/>
</dbReference>
<keyword evidence="4 10" id="KW-0547">Nucleotide-binding</keyword>
<evidence type="ECO:0000256" key="2">
    <source>
        <dbReference type="ARBA" id="ARBA00008598"/>
    </source>
</evidence>
<evidence type="ECO:0000256" key="7">
    <source>
        <dbReference type="ARBA" id="ARBA00022801"/>
    </source>
</evidence>
<organism evidence="14 15">
    <name type="scientific">Candidatus Nitrospira inopinata</name>
    <dbReference type="NCBI Taxonomy" id="1715989"/>
    <lineage>
        <taxon>Bacteria</taxon>
        <taxon>Pseudomonadati</taxon>
        <taxon>Nitrospirota</taxon>
        <taxon>Nitrospiria</taxon>
        <taxon>Nitrospirales</taxon>
        <taxon>Nitrospiraceae</taxon>
        <taxon>Nitrospira</taxon>
    </lineage>
</organism>
<keyword evidence="5 10" id="KW-0680">Restriction system</keyword>
<evidence type="ECO:0000256" key="1">
    <source>
        <dbReference type="ARBA" id="ARBA00000851"/>
    </source>
</evidence>
<dbReference type="Gene3D" id="3.90.1570.50">
    <property type="match status" value="1"/>
</dbReference>
<dbReference type="PROSITE" id="PS51192">
    <property type="entry name" value="HELICASE_ATP_BIND_1"/>
    <property type="match status" value="1"/>
</dbReference>
<dbReference type="InterPro" id="IPR004473">
    <property type="entry name" value="Restrct_endonuc_typeI_HsdR"/>
</dbReference>
<dbReference type="GO" id="GO:0009035">
    <property type="term" value="F:type I site-specific deoxyribonuclease activity"/>
    <property type="evidence" value="ECO:0007669"/>
    <property type="project" value="UniProtKB-EC"/>
</dbReference>
<keyword evidence="11" id="KW-0175">Coiled coil</keyword>